<keyword evidence="2 3" id="KW-0449">Lipoprotein</keyword>
<accession>A0A1H9QS42</accession>
<dbReference type="EMBL" id="FOGG01000012">
    <property type="protein sequence ID" value="SER62543.1"/>
    <property type="molecule type" value="Genomic_DNA"/>
</dbReference>
<dbReference type="STRING" id="390241.SAMN04488023_11296"/>
<dbReference type="OrthoDB" id="9770517at2"/>
<comment type="similarity">
    <text evidence="1 2">Belongs to the outer membrane factor (OMF) (TC 1.B.17) family.</text>
</comment>
<dbReference type="GO" id="GO:0015562">
    <property type="term" value="F:efflux transmembrane transporter activity"/>
    <property type="evidence" value="ECO:0007669"/>
    <property type="project" value="InterPro"/>
</dbReference>
<organism evidence="3 4">
    <name type="scientific">Pedobacter rhizosphaerae</name>
    <dbReference type="NCBI Taxonomy" id="390241"/>
    <lineage>
        <taxon>Bacteria</taxon>
        <taxon>Pseudomonadati</taxon>
        <taxon>Bacteroidota</taxon>
        <taxon>Sphingobacteriia</taxon>
        <taxon>Sphingobacteriales</taxon>
        <taxon>Sphingobacteriaceae</taxon>
        <taxon>Pedobacter</taxon>
    </lineage>
</organism>
<keyword evidence="2" id="KW-0472">Membrane</keyword>
<dbReference type="Pfam" id="PF02321">
    <property type="entry name" value="OEP"/>
    <property type="match status" value="2"/>
</dbReference>
<dbReference type="InterPro" id="IPR010131">
    <property type="entry name" value="MdtP/NodT-like"/>
</dbReference>
<evidence type="ECO:0000256" key="1">
    <source>
        <dbReference type="ARBA" id="ARBA00007613"/>
    </source>
</evidence>
<dbReference type="Proteomes" id="UP000199572">
    <property type="component" value="Unassembled WGS sequence"/>
</dbReference>
<keyword evidence="2" id="KW-0812">Transmembrane</keyword>
<dbReference type="NCBIfam" id="TIGR01845">
    <property type="entry name" value="outer_NodT"/>
    <property type="match status" value="1"/>
</dbReference>
<gene>
    <name evidence="3" type="ORF">SAMN04488023_11296</name>
</gene>
<name>A0A1H9QS42_9SPHI</name>
<dbReference type="InterPro" id="IPR003423">
    <property type="entry name" value="OMP_efflux"/>
</dbReference>
<dbReference type="AlphaFoldDB" id="A0A1H9QS42"/>
<sequence length="477" mass="53028">MNLYKRISLFCYPVVLLVLIIQSCGSVKQTSLPSLKKLPDSFNAVRTEAQSLNWEELFTQQELKALIDSALVNNLDLKSGLQRILMAGANLKLSRSQLLPALNLGLSAGVDRFGNYTMNGVGNYDTNFSERLSADQKIPNPTPDYFMGFRSSWEIDIWGKLSQRKQAAYNRYLASTKGLQWFKTQLICQVAELYYELIALEKRQEILQRNIKLQQKGLEIIEAQLVGGRATSLAVSQFRAQKLATEGKQFQIRQAIIRIENQINLIRGQYEGAVARDTSAMNKALPNQLYTGIPSSVLLSRPDIQEAELQLKATKADVSAARKAFFPSLNLNGYVGYNAFKLPLLFSPSSLAAGFLGGLSAPLLNRAALKNTYKLANSAQLSAFYNYQKKIIKGYQEVSAQLSAIENYKKAYQYKTREVKELSNAVANANDLYLAGYASYLEVIVAQASVLNAEMEQVDIKQASYTALIGLFRALGG</sequence>
<proteinExistence type="inferred from homology"/>
<dbReference type="Gene3D" id="1.20.1600.10">
    <property type="entry name" value="Outer membrane efflux proteins (OEP)"/>
    <property type="match status" value="1"/>
</dbReference>
<evidence type="ECO:0000313" key="4">
    <source>
        <dbReference type="Proteomes" id="UP000199572"/>
    </source>
</evidence>
<evidence type="ECO:0000313" key="3">
    <source>
        <dbReference type="EMBL" id="SER62543.1"/>
    </source>
</evidence>
<dbReference type="RefSeq" id="WP_090884484.1">
    <property type="nucleotide sequence ID" value="NZ_FOGG01000012.1"/>
</dbReference>
<keyword evidence="4" id="KW-1185">Reference proteome</keyword>
<keyword evidence="2" id="KW-1134">Transmembrane beta strand</keyword>
<dbReference type="PANTHER" id="PTHR30203">
    <property type="entry name" value="OUTER MEMBRANE CATION EFFLUX PROTEIN"/>
    <property type="match status" value="1"/>
</dbReference>
<dbReference type="PROSITE" id="PS51257">
    <property type="entry name" value="PROKAR_LIPOPROTEIN"/>
    <property type="match status" value="1"/>
</dbReference>
<dbReference type="Gene3D" id="2.20.200.10">
    <property type="entry name" value="Outer membrane efflux proteins (OEP)"/>
    <property type="match status" value="1"/>
</dbReference>
<dbReference type="GO" id="GO:0005886">
    <property type="term" value="C:plasma membrane"/>
    <property type="evidence" value="ECO:0007669"/>
    <property type="project" value="UniProtKB-SubCell"/>
</dbReference>
<keyword evidence="2" id="KW-0564">Palmitate</keyword>
<evidence type="ECO:0000256" key="2">
    <source>
        <dbReference type="RuleBase" id="RU362097"/>
    </source>
</evidence>
<protein>
    <submittedName>
        <fullName evidence="3">Efflux transporter, outer membrane factor (OMF) lipoprotein, NodT family</fullName>
    </submittedName>
</protein>
<dbReference type="PANTHER" id="PTHR30203:SF30">
    <property type="entry name" value="OUTER MEMBRANE PROTEIN-RELATED"/>
    <property type="match status" value="1"/>
</dbReference>
<comment type="subcellular location">
    <subcellularLocation>
        <location evidence="2">Cell membrane</location>
        <topology evidence="2">Lipid-anchor</topology>
    </subcellularLocation>
</comment>
<dbReference type="SUPFAM" id="SSF56954">
    <property type="entry name" value="Outer membrane efflux proteins (OEP)"/>
    <property type="match status" value="1"/>
</dbReference>
<reference evidence="3 4" key="1">
    <citation type="submission" date="2016-10" db="EMBL/GenBank/DDBJ databases">
        <authorList>
            <person name="de Groot N.N."/>
        </authorList>
    </citation>
    <scope>NUCLEOTIDE SEQUENCE [LARGE SCALE GENOMIC DNA]</scope>
    <source>
        <strain evidence="3 4">DSM 18610</strain>
    </source>
</reference>